<dbReference type="STRING" id="671987.R0IHY4"/>
<dbReference type="GO" id="GO:0018773">
    <property type="term" value="F:acetylpyruvate hydrolase activity"/>
    <property type="evidence" value="ECO:0007669"/>
    <property type="project" value="TreeGrafter"/>
</dbReference>
<proteinExistence type="inferred from homology"/>
<gene>
    <name evidence="5" type="ORF">SETTUDRAFT_91664</name>
</gene>
<dbReference type="GeneID" id="19405920"/>
<dbReference type="GO" id="GO:0046872">
    <property type="term" value="F:metal ion binding"/>
    <property type="evidence" value="ECO:0007669"/>
    <property type="project" value="UniProtKB-KW"/>
</dbReference>
<keyword evidence="2" id="KW-0479">Metal-binding</keyword>
<reference evidence="5 6" key="1">
    <citation type="journal article" date="2012" name="PLoS Pathog.">
        <title>Diverse lifestyles and strategies of plant pathogenesis encoded in the genomes of eighteen Dothideomycetes fungi.</title>
        <authorList>
            <person name="Ohm R.A."/>
            <person name="Feau N."/>
            <person name="Henrissat B."/>
            <person name="Schoch C.L."/>
            <person name="Horwitz B.A."/>
            <person name="Barry K.W."/>
            <person name="Condon B.J."/>
            <person name="Copeland A.C."/>
            <person name="Dhillon B."/>
            <person name="Glaser F."/>
            <person name="Hesse C.N."/>
            <person name="Kosti I."/>
            <person name="LaButti K."/>
            <person name="Lindquist E.A."/>
            <person name="Lucas S."/>
            <person name="Salamov A.A."/>
            <person name="Bradshaw R.E."/>
            <person name="Ciuffetti L."/>
            <person name="Hamelin R.C."/>
            <person name="Kema G.H.J."/>
            <person name="Lawrence C."/>
            <person name="Scott J.A."/>
            <person name="Spatafora J.W."/>
            <person name="Turgeon B.G."/>
            <person name="de Wit P.J.G.M."/>
            <person name="Zhong S."/>
            <person name="Goodwin S.B."/>
            <person name="Grigoriev I.V."/>
        </authorList>
    </citation>
    <scope>NUCLEOTIDE SEQUENCE [LARGE SCALE GENOMIC DNA]</scope>
    <source>
        <strain evidence="6">28A</strain>
    </source>
</reference>
<dbReference type="PANTHER" id="PTHR11820:SF7">
    <property type="entry name" value="ACYLPYRUVASE FAHD1, MITOCHONDRIAL"/>
    <property type="match status" value="1"/>
</dbReference>
<feature type="region of interest" description="Disordered" evidence="3">
    <location>
        <begin position="240"/>
        <end position="261"/>
    </location>
</feature>
<dbReference type="HOGENOM" id="CLU_1066225_0_0_1"/>
<dbReference type="InterPro" id="IPR036663">
    <property type="entry name" value="Fumarylacetoacetase_C_sf"/>
</dbReference>
<reference evidence="5 6" key="2">
    <citation type="journal article" date="2013" name="PLoS Genet.">
        <title>Comparative genome structure, secondary metabolite, and effector coding capacity across Cochliobolus pathogens.</title>
        <authorList>
            <person name="Condon B.J."/>
            <person name="Leng Y."/>
            <person name="Wu D."/>
            <person name="Bushley K.E."/>
            <person name="Ohm R.A."/>
            <person name="Otillar R."/>
            <person name="Martin J."/>
            <person name="Schackwitz W."/>
            <person name="Grimwood J."/>
            <person name="MohdZainudin N."/>
            <person name="Xue C."/>
            <person name="Wang R."/>
            <person name="Manning V.A."/>
            <person name="Dhillon B."/>
            <person name="Tu Z.J."/>
            <person name="Steffenson B.J."/>
            <person name="Salamov A."/>
            <person name="Sun H."/>
            <person name="Lowry S."/>
            <person name="LaButti K."/>
            <person name="Han J."/>
            <person name="Copeland A."/>
            <person name="Lindquist E."/>
            <person name="Barry K."/>
            <person name="Schmutz J."/>
            <person name="Baker S.E."/>
            <person name="Ciuffetti L.M."/>
            <person name="Grigoriev I.V."/>
            <person name="Zhong S."/>
            <person name="Turgeon B.G."/>
        </authorList>
    </citation>
    <scope>NUCLEOTIDE SEQUENCE [LARGE SCALE GENOMIC DNA]</scope>
    <source>
        <strain evidence="6">28A</strain>
    </source>
</reference>
<evidence type="ECO:0000313" key="6">
    <source>
        <dbReference type="Proteomes" id="UP000016935"/>
    </source>
</evidence>
<dbReference type="eggNOG" id="KOG1535">
    <property type="taxonomic scope" value="Eukaryota"/>
</dbReference>
<evidence type="ECO:0000256" key="2">
    <source>
        <dbReference type="ARBA" id="ARBA00022723"/>
    </source>
</evidence>
<dbReference type="InterPro" id="IPR011234">
    <property type="entry name" value="Fumarylacetoacetase-like_C"/>
</dbReference>
<dbReference type="Proteomes" id="UP000016935">
    <property type="component" value="Unassembled WGS sequence"/>
</dbReference>
<dbReference type="Pfam" id="PF01557">
    <property type="entry name" value="FAA_hydrolase"/>
    <property type="match status" value="1"/>
</dbReference>
<feature type="domain" description="Fumarylacetoacetase-like C-terminal" evidence="4">
    <location>
        <begin position="140"/>
        <end position="209"/>
    </location>
</feature>
<feature type="compositionally biased region" description="Basic and acidic residues" evidence="3">
    <location>
        <begin position="250"/>
        <end position="261"/>
    </location>
</feature>
<evidence type="ECO:0000259" key="4">
    <source>
        <dbReference type="Pfam" id="PF01557"/>
    </source>
</evidence>
<evidence type="ECO:0000313" key="5">
    <source>
        <dbReference type="EMBL" id="EOA84800.1"/>
    </source>
</evidence>
<dbReference type="EMBL" id="KB908703">
    <property type="protein sequence ID" value="EOA84800.1"/>
    <property type="molecule type" value="Genomic_DNA"/>
</dbReference>
<evidence type="ECO:0000256" key="1">
    <source>
        <dbReference type="ARBA" id="ARBA00010211"/>
    </source>
</evidence>
<dbReference type="PANTHER" id="PTHR11820">
    <property type="entry name" value="ACYLPYRUVASE"/>
    <property type="match status" value="1"/>
</dbReference>
<protein>
    <recommendedName>
        <fullName evidence="4">Fumarylacetoacetase-like C-terminal domain-containing protein</fullName>
    </recommendedName>
</protein>
<feature type="compositionally biased region" description="Polar residues" evidence="3">
    <location>
        <begin position="240"/>
        <end position="249"/>
    </location>
</feature>
<organism evidence="5 6">
    <name type="scientific">Exserohilum turcicum (strain 28A)</name>
    <name type="common">Northern leaf blight fungus</name>
    <name type="synonym">Setosphaeria turcica</name>
    <dbReference type="NCBI Taxonomy" id="671987"/>
    <lineage>
        <taxon>Eukaryota</taxon>
        <taxon>Fungi</taxon>
        <taxon>Dikarya</taxon>
        <taxon>Ascomycota</taxon>
        <taxon>Pezizomycotina</taxon>
        <taxon>Dothideomycetes</taxon>
        <taxon>Pleosporomycetidae</taxon>
        <taxon>Pleosporales</taxon>
        <taxon>Pleosporineae</taxon>
        <taxon>Pleosporaceae</taxon>
        <taxon>Exserohilum</taxon>
    </lineage>
</organism>
<evidence type="ECO:0000256" key="3">
    <source>
        <dbReference type="SAM" id="MobiDB-lite"/>
    </source>
</evidence>
<dbReference type="RefSeq" id="XP_008027344.1">
    <property type="nucleotide sequence ID" value="XM_008029153.1"/>
</dbReference>
<dbReference type="Gene3D" id="3.90.850.10">
    <property type="entry name" value="Fumarylacetoacetase-like, C-terminal domain"/>
    <property type="match status" value="1"/>
</dbReference>
<dbReference type="SUPFAM" id="SSF56529">
    <property type="entry name" value="FAH"/>
    <property type="match status" value="1"/>
</dbReference>
<sequence length="261" mass="28556">MIQKGCRHAELEIWQLRQGLIRVIAKNEPSKVFIGEPLSSTADVCSALRNSQDVWAYLFTGSLVLSPGKQEQSKRSRLTEYSLHSRQNEVGTMRCIGPHVKCFHAQDVKIPLPDALIVFLLGTCPICLNDPFPSPVPLPEIPQSSASADCEADFAVVIGGACRNVTETEADNFILGYTACSAGSSRALQFRDSQWSFAKGFDGACPIGKSNSRFPGSYERRNLCGCLVCKFKGSRSSQPYLNIPHSQGATRRDNSPEVTGR</sequence>
<comment type="similarity">
    <text evidence="1">Belongs to the FAH family.</text>
</comment>
<dbReference type="AlphaFoldDB" id="R0IHY4"/>
<keyword evidence="6" id="KW-1185">Reference proteome</keyword>
<dbReference type="OrthoDB" id="411064at2759"/>
<accession>R0IHY4</accession>
<name>R0IHY4_EXST2</name>